<keyword evidence="3" id="KW-1185">Reference proteome</keyword>
<reference evidence="2" key="1">
    <citation type="submission" date="2021-06" db="EMBL/GenBank/DDBJ databases">
        <title>Comparative genomics, transcriptomics and evolutionary studies reveal genomic signatures of adaptation to plant cell wall in hemibiotrophic fungi.</title>
        <authorList>
            <consortium name="DOE Joint Genome Institute"/>
            <person name="Baroncelli R."/>
            <person name="Diaz J.F."/>
            <person name="Benocci T."/>
            <person name="Peng M."/>
            <person name="Battaglia E."/>
            <person name="Haridas S."/>
            <person name="Andreopoulos W."/>
            <person name="Labutti K."/>
            <person name="Pangilinan J."/>
            <person name="Floch G.L."/>
            <person name="Makela M.R."/>
            <person name="Henrissat B."/>
            <person name="Grigoriev I.V."/>
            <person name="Crouch J.A."/>
            <person name="De Vries R.P."/>
            <person name="Sukno S.A."/>
            <person name="Thon M.R."/>
        </authorList>
    </citation>
    <scope>NUCLEOTIDE SEQUENCE</scope>
    <source>
        <strain evidence="2">CBS 125086</strain>
    </source>
</reference>
<proteinExistence type="predicted"/>
<feature type="domain" description="BTB" evidence="1">
    <location>
        <begin position="33"/>
        <end position="111"/>
    </location>
</feature>
<dbReference type="PROSITE" id="PS50097">
    <property type="entry name" value="BTB"/>
    <property type="match status" value="1"/>
</dbReference>
<accession>A0AAD8PKI9</accession>
<sequence>MSSTKTGSRTPALDPVKELRASLKILYEDAEYSDLIIASRDAEYRVHKAIVCPRSDYFAAKCRASASQVDYSLLVLEVKHLANCLQAAIKDILSLPDDDPRAVGMAIRYFY</sequence>
<gene>
    <name evidence="2" type="ORF">LY79DRAFT_572951</name>
</gene>
<name>A0AAD8PKI9_9PEZI</name>
<comment type="caution">
    <text evidence="2">The sequence shown here is derived from an EMBL/GenBank/DDBJ whole genome shotgun (WGS) entry which is preliminary data.</text>
</comment>
<evidence type="ECO:0000259" key="1">
    <source>
        <dbReference type="PROSITE" id="PS50097"/>
    </source>
</evidence>
<organism evidence="2 3">
    <name type="scientific">Colletotrichum navitas</name>
    <dbReference type="NCBI Taxonomy" id="681940"/>
    <lineage>
        <taxon>Eukaryota</taxon>
        <taxon>Fungi</taxon>
        <taxon>Dikarya</taxon>
        <taxon>Ascomycota</taxon>
        <taxon>Pezizomycotina</taxon>
        <taxon>Sordariomycetes</taxon>
        <taxon>Hypocreomycetidae</taxon>
        <taxon>Glomerellales</taxon>
        <taxon>Glomerellaceae</taxon>
        <taxon>Colletotrichum</taxon>
        <taxon>Colletotrichum graminicola species complex</taxon>
    </lineage>
</organism>
<dbReference type="EMBL" id="JAHLJV010000170">
    <property type="protein sequence ID" value="KAK1566021.1"/>
    <property type="molecule type" value="Genomic_DNA"/>
</dbReference>
<dbReference type="InterPro" id="IPR011333">
    <property type="entry name" value="SKP1/BTB/POZ_sf"/>
</dbReference>
<dbReference type="Gene3D" id="3.30.710.10">
    <property type="entry name" value="Potassium Channel Kv1.1, Chain A"/>
    <property type="match status" value="1"/>
</dbReference>
<evidence type="ECO:0000313" key="2">
    <source>
        <dbReference type="EMBL" id="KAK1566021.1"/>
    </source>
</evidence>
<dbReference type="Pfam" id="PF00651">
    <property type="entry name" value="BTB"/>
    <property type="match status" value="1"/>
</dbReference>
<dbReference type="RefSeq" id="XP_060407259.1">
    <property type="nucleotide sequence ID" value="XM_060559414.1"/>
</dbReference>
<dbReference type="GeneID" id="85443654"/>
<dbReference type="InterPro" id="IPR000210">
    <property type="entry name" value="BTB/POZ_dom"/>
</dbReference>
<dbReference type="AlphaFoldDB" id="A0AAD8PKI9"/>
<evidence type="ECO:0000313" key="3">
    <source>
        <dbReference type="Proteomes" id="UP001230504"/>
    </source>
</evidence>
<dbReference type="Proteomes" id="UP001230504">
    <property type="component" value="Unassembled WGS sequence"/>
</dbReference>
<dbReference type="SUPFAM" id="SSF54695">
    <property type="entry name" value="POZ domain"/>
    <property type="match status" value="1"/>
</dbReference>
<protein>
    <recommendedName>
        <fullName evidence="1">BTB domain-containing protein</fullName>
    </recommendedName>
</protein>